<dbReference type="InterPro" id="IPR001173">
    <property type="entry name" value="Glyco_trans_2-like"/>
</dbReference>
<dbReference type="GO" id="GO:0016757">
    <property type="term" value="F:glycosyltransferase activity"/>
    <property type="evidence" value="ECO:0007669"/>
    <property type="project" value="UniProtKB-KW"/>
</dbReference>
<dbReference type="SUPFAM" id="SSF51735">
    <property type="entry name" value="NAD(P)-binding Rossmann-fold domains"/>
    <property type="match status" value="1"/>
</dbReference>
<protein>
    <submittedName>
        <fullName evidence="5">Glycosyltransferase family 2 protein</fullName>
    </submittedName>
</protein>
<dbReference type="InterPro" id="IPR029044">
    <property type="entry name" value="Nucleotide-diphossugar_trans"/>
</dbReference>
<dbReference type="Gene3D" id="3.90.550.10">
    <property type="entry name" value="Spore Coat Polysaccharide Biosynthesis Protein SpsA, Chain A"/>
    <property type="match status" value="1"/>
</dbReference>
<reference evidence="5 6" key="1">
    <citation type="submission" date="2020-07" db="EMBL/GenBank/DDBJ databases">
        <title>Roseicoccus Jingziensis gen. nov., sp. nov., isolated from coastal seawater.</title>
        <authorList>
            <person name="Feng X."/>
        </authorList>
    </citation>
    <scope>NUCLEOTIDE SEQUENCE [LARGE SCALE GENOMIC DNA]</scope>
    <source>
        <strain evidence="5 6">N1E253</strain>
    </source>
</reference>
<sequence>MPCYQAGNSVGRAINSIRTQTFKDWELIVVDDGSSDHSIDEILNHVRQDQRVCLIRQPHQGVVAASNHGFEHARGATIARMDADDVSRPRRLECQLEYLHAHRDLGAVSCQVHFAGDSSLAGGYAHHVHWTNSCRDAASIERNRFIDLPVPHPTLLYRREIIEQHGHYRHGDFPEDYELILRWISQGVSIGKTEDILFDWYDPPSRLSRNDTRYHMSAFHQCKAPYLLKALQKNGTDTRDLWIWGAGRPSRKSARPLEHVWKQASGFIDIDPAKIGRQLHGRPVVSPNDLPPPEQAVIVSYVGTRGAHQNIRECLLSAGRREGIDFWIAA</sequence>
<name>A0A851GS60_9BACT</name>
<evidence type="ECO:0000256" key="1">
    <source>
        <dbReference type="ARBA" id="ARBA00006739"/>
    </source>
</evidence>
<dbReference type="EMBL" id="JACBAZ010000008">
    <property type="protein sequence ID" value="NWK57074.1"/>
    <property type="molecule type" value="Genomic_DNA"/>
</dbReference>
<keyword evidence="2" id="KW-0328">Glycosyltransferase</keyword>
<evidence type="ECO:0000313" key="5">
    <source>
        <dbReference type="EMBL" id="NWK57074.1"/>
    </source>
</evidence>
<dbReference type="Proteomes" id="UP000557872">
    <property type="component" value="Unassembled WGS sequence"/>
</dbReference>
<dbReference type="InterPro" id="IPR050834">
    <property type="entry name" value="Glycosyltransf_2"/>
</dbReference>
<proteinExistence type="inferred from homology"/>
<comment type="caution">
    <text evidence="5">The sequence shown here is derived from an EMBL/GenBank/DDBJ whole genome shotgun (WGS) entry which is preliminary data.</text>
</comment>
<gene>
    <name evidence="5" type="ORF">HW115_15735</name>
</gene>
<dbReference type="SUPFAM" id="SSF53448">
    <property type="entry name" value="Nucleotide-diphospho-sugar transferases"/>
    <property type="match status" value="1"/>
</dbReference>
<dbReference type="InterPro" id="IPR036291">
    <property type="entry name" value="NAD(P)-bd_dom_sf"/>
</dbReference>
<feature type="domain" description="Glycosyltransferase 2-like" evidence="4">
    <location>
        <begin position="1"/>
        <end position="164"/>
    </location>
</feature>
<dbReference type="Pfam" id="PF00535">
    <property type="entry name" value="Glycos_transf_2"/>
    <property type="match status" value="1"/>
</dbReference>
<keyword evidence="6" id="KW-1185">Reference proteome</keyword>
<dbReference type="PANTHER" id="PTHR43685">
    <property type="entry name" value="GLYCOSYLTRANSFERASE"/>
    <property type="match status" value="1"/>
</dbReference>
<evidence type="ECO:0000256" key="3">
    <source>
        <dbReference type="ARBA" id="ARBA00022679"/>
    </source>
</evidence>
<organism evidence="5 6">
    <name type="scientific">Oceaniferula marina</name>
    <dbReference type="NCBI Taxonomy" id="2748318"/>
    <lineage>
        <taxon>Bacteria</taxon>
        <taxon>Pseudomonadati</taxon>
        <taxon>Verrucomicrobiota</taxon>
        <taxon>Verrucomicrobiia</taxon>
        <taxon>Verrucomicrobiales</taxon>
        <taxon>Verrucomicrobiaceae</taxon>
        <taxon>Oceaniferula</taxon>
    </lineage>
</organism>
<evidence type="ECO:0000256" key="2">
    <source>
        <dbReference type="ARBA" id="ARBA00022676"/>
    </source>
</evidence>
<evidence type="ECO:0000313" key="6">
    <source>
        <dbReference type="Proteomes" id="UP000557872"/>
    </source>
</evidence>
<keyword evidence="3 5" id="KW-0808">Transferase</keyword>
<dbReference type="AlphaFoldDB" id="A0A851GS60"/>
<comment type="similarity">
    <text evidence="1">Belongs to the glycosyltransferase 2 family.</text>
</comment>
<dbReference type="CDD" id="cd00761">
    <property type="entry name" value="Glyco_tranf_GTA_type"/>
    <property type="match status" value="1"/>
</dbReference>
<dbReference type="PANTHER" id="PTHR43685:SF5">
    <property type="entry name" value="GLYCOSYLTRANSFERASE EPSE-RELATED"/>
    <property type="match status" value="1"/>
</dbReference>
<evidence type="ECO:0000259" key="4">
    <source>
        <dbReference type="Pfam" id="PF00535"/>
    </source>
</evidence>
<accession>A0A851GS60</accession>